<name>A0AAN4ZIS7_9BILA</name>
<gene>
    <name evidence="15" type="ORF">PMAYCL1PPCAC_07920</name>
</gene>
<evidence type="ECO:0000259" key="14">
    <source>
        <dbReference type="PROSITE" id="PS50108"/>
    </source>
</evidence>
<dbReference type="Proteomes" id="UP001328107">
    <property type="component" value="Unassembled WGS sequence"/>
</dbReference>
<dbReference type="Pfam" id="PF00786">
    <property type="entry name" value="PBD"/>
    <property type="match status" value="1"/>
</dbReference>
<dbReference type="InterPro" id="IPR008271">
    <property type="entry name" value="Ser/Thr_kinase_AS"/>
</dbReference>
<evidence type="ECO:0000256" key="3">
    <source>
        <dbReference type="ARBA" id="ARBA00012513"/>
    </source>
</evidence>
<dbReference type="PROSITE" id="PS00108">
    <property type="entry name" value="PROTEIN_KINASE_ST"/>
    <property type="match status" value="1"/>
</dbReference>
<dbReference type="FunFam" id="1.10.510.10:FF:000768">
    <property type="entry name" value="Non-specific serine/threonine protein kinase"/>
    <property type="match status" value="1"/>
</dbReference>
<evidence type="ECO:0000256" key="11">
    <source>
        <dbReference type="PROSITE-ProRule" id="PRU10141"/>
    </source>
</evidence>
<evidence type="ECO:0000256" key="6">
    <source>
        <dbReference type="ARBA" id="ARBA00022741"/>
    </source>
</evidence>
<evidence type="ECO:0000313" key="16">
    <source>
        <dbReference type="Proteomes" id="UP001328107"/>
    </source>
</evidence>
<evidence type="ECO:0000259" key="13">
    <source>
        <dbReference type="PROSITE" id="PS50011"/>
    </source>
</evidence>
<feature type="binding site" evidence="11">
    <location>
        <position position="474"/>
    </location>
    <ligand>
        <name>ATP</name>
        <dbReference type="ChEBI" id="CHEBI:30616"/>
    </ligand>
</feature>
<dbReference type="PROSITE" id="PS00107">
    <property type="entry name" value="PROTEIN_KINASE_ATP"/>
    <property type="match status" value="1"/>
</dbReference>
<comment type="similarity">
    <text evidence="2">Belongs to the protein kinase superfamily. STE Ser/Thr protein kinase family. STE20 subfamily.</text>
</comment>
<dbReference type="SUPFAM" id="SSF56112">
    <property type="entry name" value="Protein kinase-like (PK-like)"/>
    <property type="match status" value="1"/>
</dbReference>
<comment type="caution">
    <text evidence="15">The sequence shown here is derived from an EMBL/GenBank/DDBJ whole genome shotgun (WGS) entry which is preliminary data.</text>
</comment>
<evidence type="ECO:0000256" key="5">
    <source>
        <dbReference type="ARBA" id="ARBA00022723"/>
    </source>
</evidence>
<keyword evidence="8" id="KW-0460">Magnesium</keyword>
<evidence type="ECO:0000256" key="1">
    <source>
        <dbReference type="ARBA" id="ARBA00001946"/>
    </source>
</evidence>
<dbReference type="Pfam" id="PF00069">
    <property type="entry name" value="Pkinase"/>
    <property type="match status" value="1"/>
</dbReference>
<dbReference type="GO" id="GO:0046872">
    <property type="term" value="F:metal ion binding"/>
    <property type="evidence" value="ECO:0007669"/>
    <property type="project" value="UniProtKB-KW"/>
</dbReference>
<dbReference type="PANTHER" id="PTHR45832">
    <property type="entry name" value="SERINE/THREONINE-PROTEIN KINASE SAMKA-RELATED-RELATED"/>
    <property type="match status" value="1"/>
</dbReference>
<keyword evidence="4" id="KW-0808">Transferase</keyword>
<protein>
    <recommendedName>
        <fullName evidence="3">non-specific serine/threonine protein kinase</fullName>
        <ecNumber evidence="3">2.7.11.1</ecNumber>
    </recommendedName>
</protein>
<evidence type="ECO:0000256" key="9">
    <source>
        <dbReference type="ARBA" id="ARBA00047899"/>
    </source>
</evidence>
<dbReference type="InterPro" id="IPR000719">
    <property type="entry name" value="Prot_kinase_dom"/>
</dbReference>
<evidence type="ECO:0000256" key="2">
    <source>
        <dbReference type="ARBA" id="ARBA00008874"/>
    </source>
</evidence>
<dbReference type="InterPro" id="IPR036936">
    <property type="entry name" value="CRIB_dom_sf"/>
</dbReference>
<comment type="cofactor">
    <cofactor evidence="1">
        <name>Mg(2+)</name>
        <dbReference type="ChEBI" id="CHEBI:18420"/>
    </cofactor>
</comment>
<dbReference type="Gene3D" id="3.90.810.10">
    <property type="entry name" value="CRIB domain"/>
    <property type="match status" value="1"/>
</dbReference>
<feature type="compositionally biased region" description="Low complexity" evidence="12">
    <location>
        <begin position="234"/>
        <end position="268"/>
    </location>
</feature>
<dbReference type="Gene3D" id="1.10.510.10">
    <property type="entry name" value="Transferase(Phosphotransferase) domain 1"/>
    <property type="match status" value="1"/>
</dbReference>
<evidence type="ECO:0000256" key="8">
    <source>
        <dbReference type="ARBA" id="ARBA00022842"/>
    </source>
</evidence>
<dbReference type="EC" id="2.7.11.1" evidence="3"/>
<dbReference type="AlphaFoldDB" id="A0AAN4ZIS7"/>
<feature type="compositionally biased region" description="Low complexity" evidence="12">
    <location>
        <begin position="154"/>
        <end position="184"/>
    </location>
</feature>
<accession>A0AAN4ZIS7</accession>
<dbReference type="EMBL" id="BTRK01000002">
    <property type="protein sequence ID" value="GMR37725.1"/>
    <property type="molecule type" value="Genomic_DNA"/>
</dbReference>
<organism evidence="15 16">
    <name type="scientific">Pristionchus mayeri</name>
    <dbReference type="NCBI Taxonomy" id="1317129"/>
    <lineage>
        <taxon>Eukaryota</taxon>
        <taxon>Metazoa</taxon>
        <taxon>Ecdysozoa</taxon>
        <taxon>Nematoda</taxon>
        <taxon>Chromadorea</taxon>
        <taxon>Rhabditida</taxon>
        <taxon>Rhabditina</taxon>
        <taxon>Diplogasteromorpha</taxon>
        <taxon>Diplogasteroidea</taxon>
        <taxon>Neodiplogasteridae</taxon>
        <taxon>Pristionchus</taxon>
    </lineage>
</organism>
<dbReference type="GO" id="GO:0004674">
    <property type="term" value="F:protein serine/threonine kinase activity"/>
    <property type="evidence" value="ECO:0007669"/>
    <property type="project" value="UniProtKB-EC"/>
</dbReference>
<dbReference type="GO" id="GO:0005524">
    <property type="term" value="F:ATP binding"/>
    <property type="evidence" value="ECO:0007669"/>
    <property type="project" value="UniProtKB-UniRule"/>
</dbReference>
<feature type="domain" description="CRIB" evidence="14">
    <location>
        <begin position="52"/>
        <end position="65"/>
    </location>
</feature>
<reference evidence="16" key="1">
    <citation type="submission" date="2022-10" db="EMBL/GenBank/DDBJ databases">
        <title>Genome assembly of Pristionchus species.</title>
        <authorList>
            <person name="Yoshida K."/>
            <person name="Sommer R.J."/>
        </authorList>
    </citation>
    <scope>NUCLEOTIDE SEQUENCE [LARGE SCALE GENOMIC DNA]</scope>
    <source>
        <strain evidence="16">RS5460</strain>
    </source>
</reference>
<feature type="compositionally biased region" description="Pro residues" evidence="12">
    <location>
        <begin position="278"/>
        <end position="291"/>
    </location>
</feature>
<keyword evidence="5" id="KW-0479">Metal-binding</keyword>
<proteinExistence type="inferred from homology"/>
<sequence length="718" mass="78176">MKDAKKSLIAGEKEKRDKSKVRVRDILGRFPRFFSPNEKSSEDSSTSSSFEISAPYNTVHRVHVGYDGQKFSGLPQPWMDILLRDISEADQKRNPTAVVTALKFYAASLKQQEEGREKFLTTNSVFNNSDEEEIDVQLTGEVLQRLTMTEDPCSSSSSSISRLDAHPSAASLPSPSSSSSLSPADRNDYLQLSSPAPPLPPRQKTGERAPPPPPPARTYKPSNGFSAHLIDQQPSSSSLAASESSSSTLTTTTPAAEDVIGGAAAAAVPEEKKVTAPTPAPRVPPKVPPKPAHLKASSGLGSPSSSTLSTSLNSIGVENDRSSSSRDGRSNGSSGIMMTSSSNASSDTDPLASYNKENEASNNNVAAAAPTPAATAAVASHKAHNALNNNGATSHLHHGEDGPVRVRSNATKIEKTKMSDEEVLTELRRIVNPGNPSEHYELKKQIGVGASGTVYIARENNTKEVVAVKRMAFKSQPKKEMLVTEIKVMQQYKHPNLVNYLDSYLVDTDDLWVVMDYLEGGNLTDVVVKTELDEGQIAAVLKECLMALHFLHSHSIVHRDIKSDNVLLGMNGAVKLTDMGFCAQIQPGSKRDTVVGTPYWMSPEILSKKKYNYKVDIWSLGIMALEMIDGEPPYMRETPMKAIFLIAQNGKPEIQRRNELSHQLVDFLDRCLVVDPEERAGTEELLDHPFIRTAKPLSSLVPYIKAVKELKEKEARGK</sequence>
<dbReference type="FunFam" id="3.30.200.20:FF:000705">
    <property type="entry name" value="Non-specific serine/threonine protein kinase"/>
    <property type="match status" value="1"/>
</dbReference>
<comment type="catalytic activity">
    <reaction evidence="9">
        <text>L-threonyl-[protein] + ATP = O-phospho-L-threonyl-[protein] + ADP + H(+)</text>
        <dbReference type="Rhea" id="RHEA:46608"/>
        <dbReference type="Rhea" id="RHEA-COMP:11060"/>
        <dbReference type="Rhea" id="RHEA-COMP:11605"/>
        <dbReference type="ChEBI" id="CHEBI:15378"/>
        <dbReference type="ChEBI" id="CHEBI:30013"/>
        <dbReference type="ChEBI" id="CHEBI:30616"/>
        <dbReference type="ChEBI" id="CHEBI:61977"/>
        <dbReference type="ChEBI" id="CHEBI:456216"/>
        <dbReference type="EC" id="2.7.11.1"/>
    </reaction>
</comment>
<dbReference type="InterPro" id="IPR051931">
    <property type="entry name" value="PAK3-like"/>
</dbReference>
<feature type="region of interest" description="Disordered" evidence="12">
    <location>
        <begin position="148"/>
        <end position="356"/>
    </location>
</feature>
<evidence type="ECO:0000256" key="4">
    <source>
        <dbReference type="ARBA" id="ARBA00022679"/>
    </source>
</evidence>
<feature type="domain" description="Protein kinase" evidence="13">
    <location>
        <begin position="440"/>
        <end position="691"/>
    </location>
</feature>
<keyword evidence="7 11" id="KW-0067">ATP-binding</keyword>
<feature type="compositionally biased region" description="Basic and acidic residues" evidence="12">
    <location>
        <begin position="318"/>
        <end position="329"/>
    </location>
</feature>
<dbReference type="PROSITE" id="PS50011">
    <property type="entry name" value="PROTEIN_KINASE_DOM"/>
    <property type="match status" value="1"/>
</dbReference>
<dbReference type="InterPro" id="IPR000095">
    <property type="entry name" value="CRIB_dom"/>
</dbReference>
<feature type="compositionally biased region" description="Low complexity" evidence="12">
    <location>
        <begin position="297"/>
        <end position="314"/>
    </location>
</feature>
<dbReference type="PROSITE" id="PS50108">
    <property type="entry name" value="CRIB"/>
    <property type="match status" value="1"/>
</dbReference>
<dbReference type="PANTHER" id="PTHR45832:SF22">
    <property type="entry name" value="SERINE_THREONINE-PROTEIN KINASE SAMKA-RELATED"/>
    <property type="match status" value="1"/>
</dbReference>
<dbReference type="InterPro" id="IPR011009">
    <property type="entry name" value="Kinase-like_dom_sf"/>
</dbReference>
<keyword evidence="6 11" id="KW-0547">Nucleotide-binding</keyword>
<dbReference type="CDD" id="cd06614">
    <property type="entry name" value="STKc_PAK"/>
    <property type="match status" value="1"/>
</dbReference>
<evidence type="ECO:0000313" key="15">
    <source>
        <dbReference type="EMBL" id="GMR37725.1"/>
    </source>
</evidence>
<dbReference type="SMART" id="SM00220">
    <property type="entry name" value="S_TKc"/>
    <property type="match status" value="1"/>
</dbReference>
<dbReference type="SMART" id="SM00285">
    <property type="entry name" value="PBD"/>
    <property type="match status" value="1"/>
</dbReference>
<feature type="region of interest" description="Disordered" evidence="12">
    <location>
        <begin position="1"/>
        <end position="20"/>
    </location>
</feature>
<comment type="catalytic activity">
    <reaction evidence="10">
        <text>L-seryl-[protein] + ATP = O-phospho-L-seryl-[protein] + ADP + H(+)</text>
        <dbReference type="Rhea" id="RHEA:17989"/>
        <dbReference type="Rhea" id="RHEA-COMP:9863"/>
        <dbReference type="Rhea" id="RHEA-COMP:11604"/>
        <dbReference type="ChEBI" id="CHEBI:15378"/>
        <dbReference type="ChEBI" id="CHEBI:29999"/>
        <dbReference type="ChEBI" id="CHEBI:30616"/>
        <dbReference type="ChEBI" id="CHEBI:83421"/>
        <dbReference type="ChEBI" id="CHEBI:456216"/>
        <dbReference type="EC" id="2.7.11.1"/>
    </reaction>
</comment>
<dbReference type="Gene3D" id="3.30.200.20">
    <property type="entry name" value="Phosphorylase Kinase, domain 1"/>
    <property type="match status" value="1"/>
</dbReference>
<evidence type="ECO:0000256" key="10">
    <source>
        <dbReference type="ARBA" id="ARBA00048679"/>
    </source>
</evidence>
<evidence type="ECO:0000256" key="7">
    <source>
        <dbReference type="ARBA" id="ARBA00022840"/>
    </source>
</evidence>
<dbReference type="InterPro" id="IPR017441">
    <property type="entry name" value="Protein_kinase_ATP_BS"/>
</dbReference>
<keyword evidence="16" id="KW-1185">Reference proteome</keyword>
<evidence type="ECO:0000256" key="12">
    <source>
        <dbReference type="SAM" id="MobiDB-lite"/>
    </source>
</evidence>
<feature type="compositionally biased region" description="Polar residues" evidence="12">
    <location>
        <begin position="336"/>
        <end position="348"/>
    </location>
</feature>